<feature type="domain" description="C2HC/C3H-type" evidence="7">
    <location>
        <begin position="447"/>
        <end position="476"/>
    </location>
</feature>
<keyword evidence="1" id="KW-0479">Metal-binding</keyword>
<dbReference type="InterPro" id="IPR026319">
    <property type="entry name" value="ZC2HC1A/B-like"/>
</dbReference>
<evidence type="ECO:0000256" key="4">
    <source>
        <dbReference type="ARBA" id="ARBA00022833"/>
    </source>
</evidence>
<name>A0A833W3Z9_PHYIN</name>
<evidence type="ECO:0000259" key="7">
    <source>
        <dbReference type="PROSITE" id="PS52027"/>
    </source>
</evidence>
<dbReference type="Gene3D" id="3.30.160.60">
    <property type="entry name" value="Classic Zinc Finger"/>
    <property type="match status" value="1"/>
</dbReference>
<feature type="region of interest" description="Disordered" evidence="6">
    <location>
        <begin position="1"/>
        <end position="113"/>
    </location>
</feature>
<feature type="compositionally biased region" description="Basic and acidic residues" evidence="6">
    <location>
        <begin position="8"/>
        <end position="31"/>
    </location>
</feature>
<reference evidence="8" key="1">
    <citation type="submission" date="2020-04" db="EMBL/GenBank/DDBJ databases">
        <title>Hybrid Assembly of Korean Phytophthora infestans isolates.</title>
        <authorList>
            <person name="Prokchorchik M."/>
            <person name="Lee Y."/>
            <person name="Seo J."/>
            <person name="Cho J.-H."/>
            <person name="Park Y.-E."/>
            <person name="Jang D.-C."/>
            <person name="Im J.-S."/>
            <person name="Choi J.-G."/>
            <person name="Park H.-J."/>
            <person name="Lee G.-B."/>
            <person name="Lee Y.-G."/>
            <person name="Hong S.-Y."/>
            <person name="Cho K."/>
            <person name="Sohn K.H."/>
        </authorList>
    </citation>
    <scope>NUCLEOTIDE SEQUENCE</scope>
    <source>
        <strain evidence="8">KR_1_A1</strain>
        <strain evidence="9">KR_2_A2</strain>
    </source>
</reference>
<feature type="region of interest" description="Disordered" evidence="6">
    <location>
        <begin position="471"/>
        <end position="501"/>
    </location>
</feature>
<evidence type="ECO:0000256" key="3">
    <source>
        <dbReference type="ARBA" id="ARBA00022771"/>
    </source>
</evidence>
<feature type="domain" description="C2HC/C3H-type" evidence="7">
    <location>
        <begin position="328"/>
        <end position="357"/>
    </location>
</feature>
<feature type="compositionally biased region" description="Low complexity" evidence="6">
    <location>
        <begin position="271"/>
        <end position="284"/>
    </location>
</feature>
<dbReference type="EMBL" id="WSZM01000979">
    <property type="protein sequence ID" value="KAF4028728.1"/>
    <property type="molecule type" value="Genomic_DNA"/>
</dbReference>
<dbReference type="PROSITE" id="PS52027">
    <property type="entry name" value="ZF_C2HC_C3H"/>
    <property type="match status" value="2"/>
</dbReference>
<keyword evidence="4" id="KW-0862">Zinc</keyword>
<proteinExistence type="predicted"/>
<evidence type="ECO:0000256" key="2">
    <source>
        <dbReference type="ARBA" id="ARBA00022737"/>
    </source>
</evidence>
<dbReference type="AlphaFoldDB" id="A0A833W3Z9"/>
<evidence type="ECO:0000256" key="1">
    <source>
        <dbReference type="ARBA" id="ARBA00022723"/>
    </source>
</evidence>
<organism evidence="8 10">
    <name type="scientific">Phytophthora infestans</name>
    <name type="common">Potato late blight agent</name>
    <name type="synonym">Botrytis infestans</name>
    <dbReference type="NCBI Taxonomy" id="4787"/>
    <lineage>
        <taxon>Eukaryota</taxon>
        <taxon>Sar</taxon>
        <taxon>Stramenopiles</taxon>
        <taxon>Oomycota</taxon>
        <taxon>Peronosporomycetes</taxon>
        <taxon>Peronosporales</taxon>
        <taxon>Peronosporaceae</taxon>
        <taxon>Phytophthora</taxon>
    </lineage>
</organism>
<evidence type="ECO:0000313" key="10">
    <source>
        <dbReference type="Proteomes" id="UP000602510"/>
    </source>
</evidence>
<comment type="caution">
    <text evidence="8">The sequence shown here is derived from an EMBL/GenBank/DDBJ whole genome shotgun (WGS) entry which is preliminary data.</text>
</comment>
<keyword evidence="10" id="KW-1185">Reference proteome</keyword>
<dbReference type="PANTHER" id="PTHR13555">
    <property type="entry name" value="C2H2 ZINC FINGER CGI-62-RELATED"/>
    <property type="match status" value="1"/>
</dbReference>
<evidence type="ECO:0000313" key="8">
    <source>
        <dbReference type="EMBL" id="KAF4028728.1"/>
    </source>
</evidence>
<accession>A0A833W3Z9</accession>
<dbReference type="PANTHER" id="PTHR13555:SF36">
    <property type="entry name" value="ZINC FINGER C2HC DOMAIN-CONTAINING PROTEIN 1B"/>
    <property type="match status" value="1"/>
</dbReference>
<gene>
    <name evidence="8" type="ORF">GN244_ATG19575</name>
    <name evidence="9" type="ORF">GN958_ATG01146</name>
</gene>
<evidence type="ECO:0000256" key="5">
    <source>
        <dbReference type="PROSITE-ProRule" id="PRU01371"/>
    </source>
</evidence>
<dbReference type="InterPro" id="IPR049899">
    <property type="entry name" value="Znf_C2HC_C3H"/>
</dbReference>
<protein>
    <submittedName>
        <fullName evidence="8">Zinc-finger of a C2HC-type</fullName>
    </submittedName>
</protein>
<dbReference type="Proteomes" id="UP000704712">
    <property type="component" value="Unassembled WGS sequence"/>
</dbReference>
<keyword evidence="3 5" id="KW-0863">Zinc-finger</keyword>
<dbReference type="OMA" id="NEACTFA"/>
<evidence type="ECO:0000313" key="9">
    <source>
        <dbReference type="EMBL" id="KAF4149750.1"/>
    </source>
</evidence>
<keyword evidence="2" id="KW-0677">Repeat</keyword>
<dbReference type="EMBL" id="JAACNO010000142">
    <property type="protein sequence ID" value="KAF4149750.1"/>
    <property type="molecule type" value="Genomic_DNA"/>
</dbReference>
<feature type="region of interest" description="Disordered" evidence="6">
    <location>
        <begin position="255"/>
        <end position="296"/>
    </location>
</feature>
<dbReference type="Pfam" id="PF13913">
    <property type="entry name" value="zf-C2HC_2"/>
    <property type="match status" value="2"/>
</dbReference>
<dbReference type="GO" id="GO:0008270">
    <property type="term" value="F:zinc ion binding"/>
    <property type="evidence" value="ECO:0007669"/>
    <property type="project" value="UniProtKB-KW"/>
</dbReference>
<sequence>MQQSATRLRCDPTDYAKRQQEKKERAKELRTQRQRGVFSDEHTFSPKINTRARHHPPPGSREELDQASKSDSMAYRNYDYNNNHQGTDDGSDALDSLSRRYPKKASTSEQMASLHVTPLDPEHDSLFREVKRATGREIEDLPIKKTLAPSRTGSHTGPCLRNSSCGCPKCGGGGVVSSNMSNVNAQDAPMRRRELRTDPYRENTVMASQNEMGNSLMLLKSKMSRRKARSAPTNQASLFVETNTPSAVIHSARLPSSTSMYRDTPSPPPRQQVAPRRAPAQVAAPAPPTNRKTLLGNAHDGDSHYPAPINSGFNLPEELDEYGDGSEQMEQCPNCSRKFNVVSFQKHQKVCEKVFSGHRKVFNMTAKRLEGTEAEKIAKEAKAKHKGAARKAPLSATEQPIKVKSAADWKQKSDMFRNAMKASRDVSKALKEGKELPPMMPSAPDPSLIQCEYCSRRFNDKAAERHINFCREKTQRDSMKGGAKRAPAPKPGSRAAATRRR</sequence>
<evidence type="ECO:0000256" key="6">
    <source>
        <dbReference type="SAM" id="MobiDB-lite"/>
    </source>
</evidence>
<dbReference type="Proteomes" id="UP000602510">
    <property type="component" value="Unassembled WGS sequence"/>
</dbReference>